<dbReference type="GO" id="GO:0006952">
    <property type="term" value="P:defense response"/>
    <property type="evidence" value="ECO:0007669"/>
    <property type="project" value="InterPro"/>
</dbReference>
<evidence type="ECO:0000313" key="4">
    <source>
        <dbReference type="Proteomes" id="UP001153069"/>
    </source>
</evidence>
<dbReference type="GO" id="GO:0006355">
    <property type="term" value="P:regulation of DNA-templated transcription"/>
    <property type="evidence" value="ECO:0007669"/>
    <property type="project" value="InterPro"/>
</dbReference>
<dbReference type="InterPro" id="IPR009044">
    <property type="entry name" value="ssDNA-bd_transcriptional_reg"/>
</dbReference>
<dbReference type="Proteomes" id="UP001153069">
    <property type="component" value="Unassembled WGS sequence"/>
</dbReference>
<comment type="similarity">
    <text evidence="1">Belongs to the Whirly family.</text>
</comment>
<name>A0A9N8HF25_9STRA</name>
<reference evidence="3" key="1">
    <citation type="submission" date="2020-06" db="EMBL/GenBank/DDBJ databases">
        <authorList>
            <consortium name="Plant Systems Biology data submission"/>
        </authorList>
    </citation>
    <scope>NUCLEOTIDE SEQUENCE</scope>
    <source>
        <strain evidence="3">D6</strain>
    </source>
</reference>
<dbReference type="EMBL" id="CAICTM010000545">
    <property type="protein sequence ID" value="CAB9512618.1"/>
    <property type="molecule type" value="Genomic_DNA"/>
</dbReference>
<gene>
    <name evidence="3" type="ORF">SEMRO_546_G163980.1</name>
</gene>
<keyword evidence="4" id="KW-1185">Reference proteome</keyword>
<dbReference type="PANTHER" id="PTHR31745">
    <property type="entry name" value="SINGLE-STRANDED DNA-BINDING PROTEIN WHY2, MITOCHONDRIAL"/>
    <property type="match status" value="1"/>
</dbReference>
<protein>
    <submittedName>
        <fullName evidence="3">DNA repair</fullName>
    </submittedName>
</protein>
<accession>A0A9N8HF25</accession>
<dbReference type="GO" id="GO:0003697">
    <property type="term" value="F:single-stranded DNA binding"/>
    <property type="evidence" value="ECO:0007669"/>
    <property type="project" value="InterPro"/>
</dbReference>
<dbReference type="InterPro" id="IPR013742">
    <property type="entry name" value="Whirly"/>
</dbReference>
<dbReference type="SUPFAM" id="SSF54447">
    <property type="entry name" value="ssDNA-binding transcriptional regulator domain"/>
    <property type="match status" value="1"/>
</dbReference>
<proteinExistence type="inferred from homology"/>
<dbReference type="PANTHER" id="PTHR31745:SF1">
    <property type="entry name" value="SINGLE-STRANDED DNA-BINDING PROTEIN WHY2, MITOCHONDRIAL"/>
    <property type="match status" value="1"/>
</dbReference>
<dbReference type="AlphaFoldDB" id="A0A9N8HF25"/>
<sequence length="178" mass="19325">MKAMMPAFRLKSNFLTIEPGKRGRILLEWIPRNADGRYAFDNTIRFALSVEECGLVLDQLGKNHNILLTRRVPPSEESPMEDVPDKVLQIIAGQGGMANFKVDFELGGVGGHSAAAHGNPNIIGPLEVIVQAGELQVILALLRDSIPKLAGWSTSMDHGLEAAVRYAVQQGGTGNARW</sequence>
<evidence type="ECO:0000313" key="3">
    <source>
        <dbReference type="EMBL" id="CAB9512618.1"/>
    </source>
</evidence>
<organism evidence="3 4">
    <name type="scientific">Seminavis robusta</name>
    <dbReference type="NCBI Taxonomy" id="568900"/>
    <lineage>
        <taxon>Eukaryota</taxon>
        <taxon>Sar</taxon>
        <taxon>Stramenopiles</taxon>
        <taxon>Ochrophyta</taxon>
        <taxon>Bacillariophyta</taxon>
        <taxon>Bacillariophyceae</taxon>
        <taxon>Bacillariophycidae</taxon>
        <taxon>Naviculales</taxon>
        <taxon>Naviculaceae</taxon>
        <taxon>Seminavis</taxon>
    </lineage>
</organism>
<evidence type="ECO:0000256" key="2">
    <source>
        <dbReference type="ARBA" id="ARBA00022946"/>
    </source>
</evidence>
<keyword evidence="2" id="KW-0809">Transit peptide</keyword>
<dbReference type="Gene3D" id="2.30.31.10">
    <property type="entry name" value="Transcriptional Coactivator Pc4, Chain A"/>
    <property type="match status" value="1"/>
</dbReference>
<evidence type="ECO:0000256" key="1">
    <source>
        <dbReference type="ARBA" id="ARBA00006061"/>
    </source>
</evidence>
<dbReference type="OrthoDB" id="511009at2759"/>
<comment type="caution">
    <text evidence="3">The sequence shown here is derived from an EMBL/GenBank/DDBJ whole genome shotgun (WGS) entry which is preliminary data.</text>
</comment>